<keyword evidence="11" id="KW-1185">Reference proteome</keyword>
<evidence type="ECO:0000259" key="9">
    <source>
        <dbReference type="SMART" id="SM00965"/>
    </source>
</evidence>
<evidence type="ECO:0000313" key="11">
    <source>
        <dbReference type="Proteomes" id="UP000198771"/>
    </source>
</evidence>
<dbReference type="Pfam" id="PF07660">
    <property type="entry name" value="STN"/>
    <property type="match status" value="1"/>
</dbReference>
<name>A0A1G6ED83_9BACT</name>
<dbReference type="Proteomes" id="UP000198771">
    <property type="component" value="Unassembled WGS sequence"/>
</dbReference>
<evidence type="ECO:0000313" key="10">
    <source>
        <dbReference type="EMBL" id="SDB55270.1"/>
    </source>
</evidence>
<dbReference type="InterPro" id="IPR004846">
    <property type="entry name" value="T2SS/T3SS_dom"/>
</dbReference>
<dbReference type="InterPro" id="IPR001775">
    <property type="entry name" value="GspD/PilQ"/>
</dbReference>
<dbReference type="PANTHER" id="PTHR30604:SF1">
    <property type="entry name" value="DNA UTILIZATION PROTEIN HOFQ"/>
    <property type="match status" value="1"/>
</dbReference>
<evidence type="ECO:0000256" key="1">
    <source>
        <dbReference type="ARBA" id="ARBA00004370"/>
    </source>
</evidence>
<feature type="transmembrane region" description="Helical" evidence="8">
    <location>
        <begin position="12"/>
        <end position="35"/>
    </location>
</feature>
<gene>
    <name evidence="10" type="ORF">SAMN05660653_02758</name>
</gene>
<reference evidence="10 11" key="1">
    <citation type="submission" date="2016-10" db="EMBL/GenBank/DDBJ databases">
        <authorList>
            <person name="de Groot N.N."/>
        </authorList>
    </citation>
    <scope>NUCLEOTIDE SEQUENCE [LARGE SCALE GENOMIC DNA]</scope>
    <source>
        <strain evidence="10 11">ASO4-2</strain>
    </source>
</reference>
<dbReference type="Pfam" id="PF03958">
    <property type="entry name" value="Secretin_N"/>
    <property type="match status" value="1"/>
</dbReference>
<dbReference type="Pfam" id="PF00263">
    <property type="entry name" value="Secretin"/>
    <property type="match status" value="1"/>
</dbReference>
<protein>
    <submittedName>
        <fullName evidence="10">Type IV pilus assembly protein PilQ</fullName>
    </submittedName>
</protein>
<evidence type="ECO:0000256" key="7">
    <source>
        <dbReference type="RuleBase" id="RU004004"/>
    </source>
</evidence>
<dbReference type="GO" id="GO:0009306">
    <property type="term" value="P:protein secretion"/>
    <property type="evidence" value="ECO:0007669"/>
    <property type="project" value="InterPro"/>
</dbReference>
<keyword evidence="5" id="KW-0998">Cell outer membrane</keyword>
<evidence type="ECO:0000256" key="4">
    <source>
        <dbReference type="ARBA" id="ARBA00023136"/>
    </source>
</evidence>
<dbReference type="PRINTS" id="PR00811">
    <property type="entry name" value="BCTERIALGSPD"/>
</dbReference>
<keyword evidence="8" id="KW-0812">Transmembrane</keyword>
<comment type="similarity">
    <text evidence="6">Belongs to the bacterial secretin family.</text>
</comment>
<accession>A0A1G6ED83</accession>
<dbReference type="EMBL" id="FMXO01000017">
    <property type="protein sequence ID" value="SDB55270.1"/>
    <property type="molecule type" value="Genomic_DNA"/>
</dbReference>
<evidence type="ECO:0000256" key="2">
    <source>
        <dbReference type="ARBA" id="ARBA00022448"/>
    </source>
</evidence>
<feature type="domain" description="Secretin/TonB short N-terminal" evidence="9">
    <location>
        <begin position="272"/>
        <end position="320"/>
    </location>
</feature>
<dbReference type="GO" id="GO:0009279">
    <property type="term" value="C:cell outer membrane"/>
    <property type="evidence" value="ECO:0007669"/>
    <property type="project" value="UniProtKB-SubCell"/>
</dbReference>
<evidence type="ECO:0000256" key="3">
    <source>
        <dbReference type="ARBA" id="ARBA00022729"/>
    </source>
</evidence>
<keyword evidence="4 8" id="KW-0472">Membrane</keyword>
<keyword evidence="3" id="KW-0732">Signal</keyword>
<proteinExistence type="inferred from homology"/>
<keyword evidence="8" id="KW-1133">Transmembrane helix</keyword>
<sequence length="653" mass="71652">MIRSFEGTPLGAGNRASACFNLAAAVIIFLITVLFGCTAKTQPLHTSPAHAEVNLSEGVGTASTPEIAFVNQNLLPDSDSLPRTLAPVAEPPRNQLGRVIFFQDDDATIGVNLETSWKPTWELAPARPGQIRIVFPNLVSPPALTKLHQLHGYAHPVKSALLRNTMEGLEVLLTATSPVIIESEAFPGRVMLRFVDETKPEPPARGPAPTVSSPRGIQRDALQRDTAAMPTVLEETLFPGMRDEYFGEPISIDLQNAEVEHVLRLIGEVAGYNLILDAGVGGRISMKLNNVPWDQVLDLVLLQRNLGMVVRGNILRISTAQQLESEREQVRRVREAAMQAEETIQRLEPLQTAYIQVNYATAAEMDVRTRPFLSERGRLSSDPRTNTLIVTDSPSRIREIQGSVDRLDRAERQVLIEARVVYATEDFQRGMGIQWGGGIETVSTRYHRGLYGGAGSLPPPPGAGVAQSGYLVNTPLAMAPTFGIGGFISKLMGPDMFTLDAQLQLAELQNIARTVSSPRVVTLNNQRAQIEQGTRIAIQVTDERGTRTDYVDAVLMLSVIPQITPNNNLILDLEIRDDNPVGSDIDTKTTRTRLMVEDGQTLVLGGVLKSTEDRLENRVPGFADIPGLGWLFKSRSERSRNQELLIFIRPSIL</sequence>
<dbReference type="InterPro" id="IPR038591">
    <property type="entry name" value="NolW-like_sf"/>
</dbReference>
<dbReference type="Gene3D" id="3.30.1370.130">
    <property type="match status" value="1"/>
</dbReference>
<dbReference type="PANTHER" id="PTHR30604">
    <property type="entry name" value="PROTEIN TRANSPORT PROTEIN HOFQ"/>
    <property type="match status" value="1"/>
</dbReference>
<dbReference type="Gene3D" id="3.30.1370.120">
    <property type="match status" value="1"/>
</dbReference>
<dbReference type="NCBIfam" id="TIGR02515">
    <property type="entry name" value="IV_pilus_PilQ"/>
    <property type="match status" value="1"/>
</dbReference>
<keyword evidence="2 7" id="KW-0813">Transport</keyword>
<evidence type="ECO:0000256" key="5">
    <source>
        <dbReference type="ARBA" id="ARBA00023237"/>
    </source>
</evidence>
<dbReference type="SMART" id="SM00965">
    <property type="entry name" value="STN"/>
    <property type="match status" value="1"/>
</dbReference>
<dbReference type="InterPro" id="IPR011662">
    <property type="entry name" value="Secretin/TonB_short_N"/>
</dbReference>
<organism evidence="10 11">
    <name type="scientific">Desulfonatronum thiosulfatophilum</name>
    <dbReference type="NCBI Taxonomy" id="617002"/>
    <lineage>
        <taxon>Bacteria</taxon>
        <taxon>Pseudomonadati</taxon>
        <taxon>Thermodesulfobacteriota</taxon>
        <taxon>Desulfovibrionia</taxon>
        <taxon>Desulfovibrionales</taxon>
        <taxon>Desulfonatronaceae</taxon>
        <taxon>Desulfonatronum</taxon>
    </lineage>
</organism>
<dbReference type="InterPro" id="IPR013355">
    <property type="entry name" value="Pilus_4_PilQ"/>
</dbReference>
<dbReference type="STRING" id="617002.SAMN05660653_02758"/>
<dbReference type="InterPro" id="IPR005644">
    <property type="entry name" value="NolW-like"/>
</dbReference>
<dbReference type="AlphaFoldDB" id="A0A1G6ED83"/>
<dbReference type="InterPro" id="IPR051808">
    <property type="entry name" value="Type_IV_pilus_biogenesis"/>
</dbReference>
<evidence type="ECO:0000256" key="8">
    <source>
        <dbReference type="SAM" id="Phobius"/>
    </source>
</evidence>
<evidence type="ECO:0000256" key="6">
    <source>
        <dbReference type="RuleBase" id="RU004003"/>
    </source>
</evidence>
<comment type="subcellular location">
    <subcellularLocation>
        <location evidence="7">Cell outer membrane</location>
    </subcellularLocation>
    <subcellularLocation>
        <location evidence="1">Membrane</location>
    </subcellularLocation>
</comment>